<gene>
    <name evidence="5" type="ORF">PMEA_00005272</name>
</gene>
<organism evidence="5 6">
    <name type="scientific">Pocillopora meandrina</name>
    <dbReference type="NCBI Taxonomy" id="46732"/>
    <lineage>
        <taxon>Eukaryota</taxon>
        <taxon>Metazoa</taxon>
        <taxon>Cnidaria</taxon>
        <taxon>Anthozoa</taxon>
        <taxon>Hexacorallia</taxon>
        <taxon>Scleractinia</taxon>
        <taxon>Astrocoeniina</taxon>
        <taxon>Pocilloporidae</taxon>
        <taxon>Pocillopora</taxon>
    </lineage>
</organism>
<evidence type="ECO:0000313" key="6">
    <source>
        <dbReference type="Proteomes" id="UP001159428"/>
    </source>
</evidence>
<protein>
    <submittedName>
        <fullName evidence="5">Uncharacterized protein</fullName>
    </submittedName>
</protein>
<keyword evidence="2" id="KW-0964">Secreted</keyword>
<comment type="caution">
    <text evidence="5">The sequence shown here is derived from an EMBL/GenBank/DDBJ whole genome shotgun (WGS) entry which is preliminary data.</text>
</comment>
<dbReference type="PANTHER" id="PTHR15427:SF33">
    <property type="entry name" value="COLLAGEN IV NC1 DOMAIN-CONTAINING PROTEIN"/>
    <property type="match status" value="1"/>
</dbReference>
<keyword evidence="4" id="KW-0812">Transmembrane</keyword>
<feature type="region of interest" description="Disordered" evidence="3">
    <location>
        <begin position="154"/>
        <end position="180"/>
    </location>
</feature>
<dbReference type="Proteomes" id="UP001159428">
    <property type="component" value="Unassembled WGS sequence"/>
</dbReference>
<comment type="subcellular location">
    <subcellularLocation>
        <location evidence="1">Secreted</location>
    </subcellularLocation>
</comment>
<evidence type="ECO:0000256" key="4">
    <source>
        <dbReference type="SAM" id="Phobius"/>
    </source>
</evidence>
<accession>A0AAU9Y2B6</accession>
<keyword evidence="6" id="KW-1185">Reference proteome</keyword>
<feature type="transmembrane region" description="Helical" evidence="4">
    <location>
        <begin position="59"/>
        <end position="85"/>
    </location>
</feature>
<dbReference type="AlphaFoldDB" id="A0AAU9Y2B6"/>
<evidence type="ECO:0000313" key="5">
    <source>
        <dbReference type="EMBL" id="CAH3166399.1"/>
    </source>
</evidence>
<reference evidence="5 6" key="1">
    <citation type="submission" date="2022-05" db="EMBL/GenBank/DDBJ databases">
        <authorList>
            <consortium name="Genoscope - CEA"/>
            <person name="William W."/>
        </authorList>
    </citation>
    <scope>NUCLEOTIDE SEQUENCE [LARGE SCALE GENOMIC DNA]</scope>
</reference>
<dbReference type="GO" id="GO:0005581">
    <property type="term" value="C:collagen trimer"/>
    <property type="evidence" value="ECO:0007669"/>
    <property type="project" value="UniProtKB-KW"/>
</dbReference>
<dbReference type="PANTHER" id="PTHR15427">
    <property type="entry name" value="EMILIN ELASTIN MICROFIBRIL INTERFACE-LOCATED PROTEIN ELASTIN MICROFIBRIL INTERFACER"/>
    <property type="match status" value="1"/>
</dbReference>
<evidence type="ECO:0000256" key="2">
    <source>
        <dbReference type="ARBA" id="ARBA00022525"/>
    </source>
</evidence>
<name>A0AAU9Y2B6_9CNID</name>
<dbReference type="InterPro" id="IPR050392">
    <property type="entry name" value="Collagen/C1q_domain"/>
</dbReference>
<dbReference type="Pfam" id="PF01391">
    <property type="entry name" value="Collagen"/>
    <property type="match status" value="1"/>
</dbReference>
<proteinExistence type="predicted"/>
<sequence length="284" mass="29752">MDLRNEVGHNNMSFQMESEVEHDAQTCDDKAIRNDTPQAKPKVKAQPCKDSDTEKLQRLLFIACAIAFASLFSAFATLVLAVAIMTVQSEVSTWASELEKNMQEMKRNLSALREYSVKNTNSSRSIVIGPPGVNGSNGNVGPTGLPGPPGYNGTKGDIGPAGPAGPPGYNGTRGPAGPSRLAGVQGLRGPSGYNGTQGPPGPGPSSCVFKTSSSIGMVASSVTIQKISATEPNGKIFIGVNCGTNDAKLARLSSIISGGKRTYKCNCEGTLTTGEPTMYCYIHY</sequence>
<dbReference type="InterPro" id="IPR008160">
    <property type="entry name" value="Collagen"/>
</dbReference>
<keyword evidence="4" id="KW-1133">Transmembrane helix</keyword>
<dbReference type="EMBL" id="CALNXJ010000133">
    <property type="protein sequence ID" value="CAH3166399.1"/>
    <property type="molecule type" value="Genomic_DNA"/>
</dbReference>
<keyword evidence="4" id="KW-0472">Membrane</keyword>
<evidence type="ECO:0000256" key="1">
    <source>
        <dbReference type="ARBA" id="ARBA00004613"/>
    </source>
</evidence>
<evidence type="ECO:0000256" key="3">
    <source>
        <dbReference type="SAM" id="MobiDB-lite"/>
    </source>
</evidence>